<dbReference type="STRING" id="8496.A0A151NFP8"/>
<accession>A0A151NFP8</accession>
<organism evidence="6 7">
    <name type="scientific">Alligator mississippiensis</name>
    <name type="common">American alligator</name>
    <dbReference type="NCBI Taxonomy" id="8496"/>
    <lineage>
        <taxon>Eukaryota</taxon>
        <taxon>Metazoa</taxon>
        <taxon>Chordata</taxon>
        <taxon>Craniata</taxon>
        <taxon>Vertebrata</taxon>
        <taxon>Euteleostomi</taxon>
        <taxon>Archelosauria</taxon>
        <taxon>Archosauria</taxon>
        <taxon>Crocodylia</taxon>
        <taxon>Alligatoridae</taxon>
        <taxon>Alligatorinae</taxon>
        <taxon>Alligator</taxon>
    </lineage>
</organism>
<dbReference type="OrthoDB" id="20681at2759"/>
<dbReference type="AlphaFoldDB" id="A0A151NFP8"/>
<protein>
    <recommendedName>
        <fullName evidence="3">NADH dehydrogenase [ubiquinone] 1 alpha subcomplex assembly factor 3</fullName>
    </recommendedName>
</protein>
<evidence type="ECO:0000313" key="7">
    <source>
        <dbReference type="Proteomes" id="UP000050525"/>
    </source>
</evidence>
<dbReference type="PANTHER" id="PTHR21192:SF2">
    <property type="entry name" value="NADH DEHYDROGENASE [UBIQUINONE] 1 ALPHA SUBCOMPLEX ASSEMBLY FACTOR 3"/>
    <property type="match status" value="1"/>
</dbReference>
<dbReference type="KEGG" id="amj:102565184"/>
<dbReference type="InterPro" id="IPR007523">
    <property type="entry name" value="NDUFAF3/AAMDC"/>
</dbReference>
<dbReference type="GO" id="GO:0032981">
    <property type="term" value="P:mitochondrial respiratory chain complex I assembly"/>
    <property type="evidence" value="ECO:0007669"/>
    <property type="project" value="InterPro"/>
</dbReference>
<comment type="subcellular location">
    <subcellularLocation>
        <location evidence="2">Mitochondrion</location>
    </subcellularLocation>
</comment>
<evidence type="ECO:0000256" key="1">
    <source>
        <dbReference type="ARBA" id="ARBA00004069"/>
    </source>
</evidence>
<keyword evidence="7" id="KW-1185">Reference proteome</keyword>
<sequence length="153" mass="16294">MLQREAGGRPLLEGCSAHGFTMAGARLVGPCMLLPATLLTWNVGSHRDITSESLLLFRLLMPRIQILVLGTGDRMELVDPAVLREMRQQGIAVEVQDTLNACATFNFLVSENRLVAAGLIPPPSVGRTLPFTLPSPARLPDRAAAGAGEGAPQ</sequence>
<dbReference type="Pfam" id="PF04430">
    <property type="entry name" value="DUF498"/>
    <property type="match status" value="1"/>
</dbReference>
<evidence type="ECO:0000256" key="3">
    <source>
        <dbReference type="ARBA" id="ARBA00021776"/>
    </source>
</evidence>
<evidence type="ECO:0000256" key="5">
    <source>
        <dbReference type="ARBA" id="ARBA00049984"/>
    </source>
</evidence>
<comment type="similarity">
    <text evidence="5">Belongs to the NDUFAF3 family.</text>
</comment>
<dbReference type="PANTHER" id="PTHR21192">
    <property type="entry name" value="NUCLEAR PROTEIN E3-3"/>
    <property type="match status" value="1"/>
</dbReference>
<name>A0A151NFP8_ALLMI</name>
<dbReference type="CDD" id="cd05125">
    <property type="entry name" value="Mth938_2P1-like"/>
    <property type="match status" value="1"/>
</dbReference>
<dbReference type="Gene3D" id="3.40.1230.10">
    <property type="entry name" value="MTH938-like"/>
    <property type="match status" value="1"/>
</dbReference>
<dbReference type="eggNOG" id="KOG3363">
    <property type="taxonomic scope" value="Eukaryota"/>
</dbReference>
<evidence type="ECO:0000256" key="4">
    <source>
        <dbReference type="ARBA" id="ARBA00023128"/>
    </source>
</evidence>
<keyword evidence="4" id="KW-0496">Mitochondrion</keyword>
<comment type="caution">
    <text evidence="6">The sequence shown here is derived from an EMBL/GenBank/DDBJ whole genome shotgun (WGS) entry which is preliminary data.</text>
</comment>
<proteinExistence type="inferred from homology"/>
<dbReference type="GO" id="GO:0005743">
    <property type="term" value="C:mitochondrial inner membrane"/>
    <property type="evidence" value="ECO:0007669"/>
    <property type="project" value="TreeGrafter"/>
</dbReference>
<gene>
    <name evidence="6" type="primary">NDUFAF3</name>
    <name evidence="6" type="ORF">Y1Q_0020732</name>
</gene>
<dbReference type="SUPFAM" id="SSF64076">
    <property type="entry name" value="MTH938-like"/>
    <property type="match status" value="1"/>
</dbReference>
<dbReference type="InterPro" id="IPR036748">
    <property type="entry name" value="MTH938-like_sf"/>
</dbReference>
<dbReference type="EMBL" id="AKHW03003150">
    <property type="protein sequence ID" value="KYO35594.1"/>
    <property type="molecule type" value="Genomic_DNA"/>
</dbReference>
<comment type="function">
    <text evidence="1">Essential factor for the assembly of mitochondrial NADH:ubiquinone oxidoreductase complex (complex I).</text>
</comment>
<dbReference type="InterPro" id="IPR034095">
    <property type="entry name" value="NDUF3"/>
</dbReference>
<dbReference type="Proteomes" id="UP000050525">
    <property type="component" value="Unassembled WGS sequence"/>
</dbReference>
<evidence type="ECO:0000256" key="2">
    <source>
        <dbReference type="ARBA" id="ARBA00004173"/>
    </source>
</evidence>
<evidence type="ECO:0000313" key="6">
    <source>
        <dbReference type="EMBL" id="KYO35594.1"/>
    </source>
</evidence>
<reference evidence="6 7" key="1">
    <citation type="journal article" date="2012" name="Genome Biol.">
        <title>Sequencing three crocodilian genomes to illuminate the evolution of archosaurs and amniotes.</title>
        <authorList>
            <person name="St John J.A."/>
            <person name="Braun E.L."/>
            <person name="Isberg S.R."/>
            <person name="Miles L.G."/>
            <person name="Chong A.Y."/>
            <person name="Gongora J."/>
            <person name="Dalzell P."/>
            <person name="Moran C."/>
            <person name="Bed'hom B."/>
            <person name="Abzhanov A."/>
            <person name="Burgess S.C."/>
            <person name="Cooksey A.M."/>
            <person name="Castoe T.A."/>
            <person name="Crawford N.G."/>
            <person name="Densmore L.D."/>
            <person name="Drew J.C."/>
            <person name="Edwards S.V."/>
            <person name="Faircloth B.C."/>
            <person name="Fujita M.K."/>
            <person name="Greenwold M.J."/>
            <person name="Hoffmann F.G."/>
            <person name="Howard J.M."/>
            <person name="Iguchi T."/>
            <person name="Janes D.E."/>
            <person name="Khan S.Y."/>
            <person name="Kohno S."/>
            <person name="de Koning A.J."/>
            <person name="Lance S.L."/>
            <person name="McCarthy F.M."/>
            <person name="McCormack J.E."/>
            <person name="Merchant M.E."/>
            <person name="Peterson D.G."/>
            <person name="Pollock D.D."/>
            <person name="Pourmand N."/>
            <person name="Raney B.J."/>
            <person name="Roessler K.A."/>
            <person name="Sanford J.R."/>
            <person name="Sawyer R.H."/>
            <person name="Schmidt C.J."/>
            <person name="Triplett E.W."/>
            <person name="Tuberville T.D."/>
            <person name="Venegas-Anaya M."/>
            <person name="Howard J.T."/>
            <person name="Jarvis E.D."/>
            <person name="Guillette L.J.Jr."/>
            <person name="Glenn T.C."/>
            <person name="Green R.E."/>
            <person name="Ray D.A."/>
        </authorList>
    </citation>
    <scope>NUCLEOTIDE SEQUENCE [LARGE SCALE GENOMIC DNA]</scope>
    <source>
        <strain evidence="6">KSC_2009_1</strain>
    </source>
</reference>